<comment type="caution">
    <text evidence="3">The sequence shown here is derived from an EMBL/GenBank/DDBJ whole genome shotgun (WGS) entry which is preliminary data.</text>
</comment>
<dbReference type="STRING" id="1635173.WH52_00295"/>
<reference evidence="3 4" key="1">
    <citation type="submission" date="2015-03" db="EMBL/GenBank/DDBJ databases">
        <title>Genome sequence of Tenacibaculum sp. S2-2, isolated from intestinal microbiota of sea cucumber, Apostichopus japonicas.</title>
        <authorList>
            <person name="Shao Z."/>
            <person name="Wang L."/>
            <person name="Li X."/>
        </authorList>
    </citation>
    <scope>NUCLEOTIDE SEQUENCE [LARGE SCALE GENOMIC DNA]</scope>
    <source>
        <strain evidence="3 4">S2-2</strain>
    </source>
</reference>
<organism evidence="3 4">
    <name type="scientific">Tenacibaculum holothuriorum</name>
    <dbReference type="NCBI Taxonomy" id="1635173"/>
    <lineage>
        <taxon>Bacteria</taxon>
        <taxon>Pseudomonadati</taxon>
        <taxon>Bacteroidota</taxon>
        <taxon>Flavobacteriia</taxon>
        <taxon>Flavobacteriales</taxon>
        <taxon>Flavobacteriaceae</taxon>
        <taxon>Tenacibaculum</taxon>
    </lineage>
</organism>
<dbReference type="Proteomes" id="UP000194221">
    <property type="component" value="Unassembled WGS sequence"/>
</dbReference>
<dbReference type="AlphaFoldDB" id="A0A1Y2PF66"/>
<dbReference type="InParanoid" id="A0A1Y2PF66"/>
<sequence>MKKIFIAIAVLFISNVFTSCTDLEDKLVNNQTEHELQNTGGGNDQDPPEDPDAEPDIKG</sequence>
<feature type="chain" id="PRO_5013119007" description="Lipoprotein" evidence="2">
    <location>
        <begin position="19"/>
        <end position="59"/>
    </location>
</feature>
<gene>
    <name evidence="3" type="ORF">WH52_00295</name>
</gene>
<name>A0A1Y2PF66_9FLAO</name>
<feature type="compositionally biased region" description="Acidic residues" evidence="1">
    <location>
        <begin position="46"/>
        <end position="59"/>
    </location>
</feature>
<dbReference type="OrthoDB" id="1191348at2"/>
<evidence type="ECO:0000256" key="1">
    <source>
        <dbReference type="SAM" id="MobiDB-lite"/>
    </source>
</evidence>
<proteinExistence type="predicted"/>
<evidence type="ECO:0008006" key="5">
    <source>
        <dbReference type="Google" id="ProtNLM"/>
    </source>
</evidence>
<evidence type="ECO:0000313" key="3">
    <source>
        <dbReference type="EMBL" id="OSY89133.1"/>
    </source>
</evidence>
<protein>
    <recommendedName>
        <fullName evidence="5">Lipoprotein</fullName>
    </recommendedName>
</protein>
<feature type="region of interest" description="Disordered" evidence="1">
    <location>
        <begin position="31"/>
        <end position="59"/>
    </location>
</feature>
<dbReference type="PROSITE" id="PS51257">
    <property type="entry name" value="PROKAR_LIPOPROTEIN"/>
    <property type="match status" value="1"/>
</dbReference>
<feature type="signal peptide" evidence="2">
    <location>
        <begin position="1"/>
        <end position="18"/>
    </location>
</feature>
<dbReference type="RefSeq" id="WP_086028928.1">
    <property type="nucleotide sequence ID" value="NZ_LAPZ01000001.1"/>
</dbReference>
<evidence type="ECO:0000256" key="2">
    <source>
        <dbReference type="SAM" id="SignalP"/>
    </source>
</evidence>
<keyword evidence="2" id="KW-0732">Signal</keyword>
<keyword evidence="4" id="KW-1185">Reference proteome</keyword>
<dbReference type="EMBL" id="LAPZ01000001">
    <property type="protein sequence ID" value="OSY89133.1"/>
    <property type="molecule type" value="Genomic_DNA"/>
</dbReference>
<accession>A0A1Y2PF66</accession>
<evidence type="ECO:0000313" key="4">
    <source>
        <dbReference type="Proteomes" id="UP000194221"/>
    </source>
</evidence>